<keyword evidence="8" id="KW-1185">Reference proteome</keyword>
<dbReference type="HOGENOM" id="CLU_362786_0_0_9"/>
<dbReference type="EMBL" id="CP001348">
    <property type="protein sequence ID" value="ACL77168.1"/>
    <property type="molecule type" value="Genomic_DNA"/>
</dbReference>
<evidence type="ECO:0000256" key="4">
    <source>
        <dbReference type="SAM" id="Phobius"/>
    </source>
</evidence>
<reference evidence="7 8" key="1">
    <citation type="submission" date="2009-01" db="EMBL/GenBank/DDBJ databases">
        <title>Complete sequence of Clostridium cellulolyticum H10.</title>
        <authorList>
            <consortium name="US DOE Joint Genome Institute"/>
            <person name="Lucas S."/>
            <person name="Copeland A."/>
            <person name="Lapidus A."/>
            <person name="Glavina del Rio T."/>
            <person name="Dalin E."/>
            <person name="Tice H."/>
            <person name="Bruce D."/>
            <person name="Goodwin L."/>
            <person name="Pitluck S."/>
            <person name="Chertkov O."/>
            <person name="Saunders E."/>
            <person name="Brettin T."/>
            <person name="Detter J.C."/>
            <person name="Han C."/>
            <person name="Larimer F."/>
            <person name="Land M."/>
            <person name="Hauser L."/>
            <person name="Kyrpides N."/>
            <person name="Ivanova N."/>
            <person name="Zhou J."/>
            <person name="Richardson P."/>
        </authorList>
    </citation>
    <scope>NUCLEOTIDE SEQUENCE [LARGE SCALE GENOMIC DNA]</scope>
    <source>
        <strain evidence="8">ATCC 35319 / DSM 5812 / JCM 6584 / H10</strain>
    </source>
</reference>
<evidence type="ECO:0000256" key="1">
    <source>
        <dbReference type="ARBA" id="ARBA00023224"/>
    </source>
</evidence>
<organism evidence="7 8">
    <name type="scientific">Ruminiclostridium cellulolyticum (strain ATCC 35319 / DSM 5812 / JCM 6584 / H10)</name>
    <name type="common">Clostridium cellulolyticum</name>
    <dbReference type="NCBI Taxonomy" id="394503"/>
    <lineage>
        <taxon>Bacteria</taxon>
        <taxon>Bacillati</taxon>
        <taxon>Bacillota</taxon>
        <taxon>Clostridia</taxon>
        <taxon>Eubacteriales</taxon>
        <taxon>Oscillospiraceae</taxon>
        <taxon>Ruminiclostridium</taxon>
    </lineage>
</organism>
<name>B8I868_RUMCH</name>
<gene>
    <name evidence="7" type="ordered locus">Ccel_2874</name>
</gene>
<feature type="transmembrane region" description="Helical" evidence="4">
    <location>
        <begin position="398"/>
        <end position="421"/>
    </location>
</feature>
<feature type="domain" description="HAMP" evidence="6">
    <location>
        <begin position="423"/>
        <end position="475"/>
    </location>
</feature>
<feature type="domain" description="Methyl-accepting transducer" evidence="5">
    <location>
        <begin position="521"/>
        <end position="720"/>
    </location>
</feature>
<evidence type="ECO:0000256" key="3">
    <source>
        <dbReference type="PROSITE-ProRule" id="PRU00284"/>
    </source>
</evidence>
<dbReference type="AlphaFoldDB" id="B8I868"/>
<dbReference type="InterPro" id="IPR004089">
    <property type="entry name" value="MCPsignal_dom"/>
</dbReference>
<dbReference type="PROSITE" id="PS50111">
    <property type="entry name" value="CHEMOTAXIS_TRANSDUC_2"/>
    <property type="match status" value="1"/>
</dbReference>
<protein>
    <submittedName>
        <fullName evidence="7">Methyl-accepting chemotaxis sensory transducer</fullName>
    </submittedName>
</protein>
<keyword evidence="4" id="KW-1133">Transmembrane helix</keyword>
<dbReference type="CDD" id="cd06225">
    <property type="entry name" value="HAMP"/>
    <property type="match status" value="1"/>
</dbReference>
<dbReference type="Pfam" id="PF00672">
    <property type="entry name" value="HAMP"/>
    <property type="match status" value="1"/>
</dbReference>
<dbReference type="eggNOG" id="COG0840">
    <property type="taxonomic scope" value="Bacteria"/>
</dbReference>
<evidence type="ECO:0000259" key="5">
    <source>
        <dbReference type="PROSITE" id="PS50111"/>
    </source>
</evidence>
<evidence type="ECO:0000256" key="2">
    <source>
        <dbReference type="ARBA" id="ARBA00029447"/>
    </source>
</evidence>
<dbReference type="RefSeq" id="WP_015926236.1">
    <property type="nucleotide sequence ID" value="NC_011898.1"/>
</dbReference>
<dbReference type="PANTHER" id="PTHR32089">
    <property type="entry name" value="METHYL-ACCEPTING CHEMOTAXIS PROTEIN MCPB"/>
    <property type="match status" value="1"/>
</dbReference>
<dbReference type="PROSITE" id="PS50885">
    <property type="entry name" value="HAMP"/>
    <property type="match status" value="1"/>
</dbReference>
<evidence type="ECO:0000259" key="6">
    <source>
        <dbReference type="PROSITE" id="PS50885"/>
    </source>
</evidence>
<keyword evidence="1 3" id="KW-0807">Transducer</keyword>
<keyword evidence="4" id="KW-0812">Transmembrane</keyword>
<dbReference type="OrthoDB" id="358716at2"/>
<dbReference type="Gene3D" id="6.10.340.10">
    <property type="match status" value="1"/>
</dbReference>
<dbReference type="SMART" id="SM00304">
    <property type="entry name" value="HAMP"/>
    <property type="match status" value="1"/>
</dbReference>
<feature type="transmembrane region" description="Helical" evidence="4">
    <location>
        <begin position="7"/>
        <end position="30"/>
    </location>
</feature>
<comment type="similarity">
    <text evidence="2">Belongs to the methyl-accepting chemotaxis (MCP) protein family.</text>
</comment>
<sequence length="771" mass="84792" precursor="true">MKNIKSTIIGAFCIVIAISLISSAISFVGYRKVIDSVNDIEANKLNQDSVQILNRLSAERQQVLTDIVSSYNDDSKSFADIGNKIDSELKALGKAKISSADKKTVEELDNANKKYISLFNDKINPNIKAFENKDIRDFLKGVQDSFNEMQSLVNELQKTTAGPIEDRSARLMDDITELNRIIRLVDSDSSYIDNQFTEIKKLLADIEIYLDTAGSDVSTVQDNDYNAKLEDLEQRISAAAAGTQTILDNARSTQGFDRVWNMKKVAGDLQLYNVLLDIAVLTNRNNAVLLYSATEGKDMSSEFTKNKKDIDIKLADLLKKGLDSEKIDRLAALNKSIDVTAQEIYKRVTVLEKGWIADGYKSMTQLNKAFLDNTEKLRVSFNNYFSDDIKSSEKIKGAILGILILITLFSIIIGMLLALFLSNKIAKPIHYLSNILSKVEKGDLTVRAEIAASNDIGELGKQVNNVLDGQQKIVEQFKDTGSEISSLKQRVRCLVDQNRETMEKISVTKSADREGFVLDTESIISGVKTVTEQAQKAVGDSVRAVETAKLKEKTVEEAEMFISSVNETVRSIAASIGNLESSSGRIGEITNTITQIASQTNLLALNAAIEANRAGQQGKGFAVVADEIRKLSNLSNKSAAEIKEQIKDIQSSINTAVEKMNSGLLGVEDGAARINELKKGITEIIQSISSVTDTVKASADKAYSHYQTAREFVEVVDKMASSASDNCFPDYRNVDSIIQIQAKTVSDLDEISMLLNDASADLFKISESVKV</sequence>
<dbReference type="SUPFAM" id="SSF58104">
    <property type="entry name" value="Methyl-accepting chemotaxis protein (MCP) signaling domain"/>
    <property type="match status" value="1"/>
</dbReference>
<keyword evidence="4" id="KW-0472">Membrane</keyword>
<proteinExistence type="inferred from homology"/>
<accession>B8I868</accession>
<dbReference type="Pfam" id="PF00015">
    <property type="entry name" value="MCPsignal"/>
    <property type="match status" value="1"/>
</dbReference>
<dbReference type="Gene3D" id="1.10.287.950">
    <property type="entry name" value="Methyl-accepting chemotaxis protein"/>
    <property type="match status" value="1"/>
</dbReference>
<dbReference type="GO" id="GO:0007165">
    <property type="term" value="P:signal transduction"/>
    <property type="evidence" value="ECO:0007669"/>
    <property type="project" value="UniProtKB-KW"/>
</dbReference>
<dbReference type="KEGG" id="cce:Ccel_2874"/>
<evidence type="ECO:0000313" key="7">
    <source>
        <dbReference type="EMBL" id="ACL77168.1"/>
    </source>
</evidence>
<dbReference type="SMART" id="SM00283">
    <property type="entry name" value="MA"/>
    <property type="match status" value="1"/>
</dbReference>
<dbReference type="InterPro" id="IPR003660">
    <property type="entry name" value="HAMP_dom"/>
</dbReference>
<dbReference type="PANTHER" id="PTHR32089:SF112">
    <property type="entry name" value="LYSOZYME-LIKE PROTEIN-RELATED"/>
    <property type="match status" value="1"/>
</dbReference>
<dbReference type="GO" id="GO:0016020">
    <property type="term" value="C:membrane"/>
    <property type="evidence" value="ECO:0007669"/>
    <property type="project" value="InterPro"/>
</dbReference>
<dbReference type="STRING" id="394503.Ccel_2874"/>
<evidence type="ECO:0000313" key="8">
    <source>
        <dbReference type="Proteomes" id="UP000001349"/>
    </source>
</evidence>
<dbReference type="Proteomes" id="UP000001349">
    <property type="component" value="Chromosome"/>
</dbReference>